<dbReference type="OrthoDB" id="10251652at2759"/>
<comment type="caution">
    <text evidence="4">The sequence shown here is derived from an EMBL/GenBank/DDBJ whole genome shotgun (WGS) entry which is preliminary data.</text>
</comment>
<dbReference type="PANTHER" id="PTHR47363:SF1">
    <property type="entry name" value="GLUCOKINASE"/>
    <property type="match status" value="1"/>
</dbReference>
<keyword evidence="2" id="KW-0418">Kinase</keyword>
<sequence>MPIPSVLVLAGDVGGTNARFALSEVVDGDKKSTVSLFDKDYPTGEGCFTDVLRQFMSDAAAALDVLEDGWWESTPPSAVCLAIAGPIDYAHNSTRLTNDRNGDNSWDISAQGIADSIEGLDADRIKLINDFSAIGYGIPGLNSTTDIATLFQGTSDPSAPIAIVGAGTVGAGTGLGMGYAMQQYQYIFIYIYVCVCVCLGMGYAMQQESGWTVYPSEGGHAPFAPISDPEFKFTHWLMREHPTGVPLERVSWERIASGIGLRDLFYFYRSYYARSTDCISPQLAGAVAEAEAEGRDVNPLVSSAARASACHPLPVGEADPVALHTMHTFVRVFAAASLGMALTVLPKQGLYLAGGISPRLLDFLSCPETGFVQAFHTAGRLRHQVENIPIHVILNDRVGLLGASLYAASLI</sequence>
<reference evidence="4 5" key="1">
    <citation type="journal article" date="2018" name="PLoS ONE">
        <title>The draft genome of Kipferlia bialata reveals reductive genome evolution in fornicate parasites.</title>
        <authorList>
            <person name="Tanifuji G."/>
            <person name="Takabayashi S."/>
            <person name="Kume K."/>
            <person name="Takagi M."/>
            <person name="Nakayama T."/>
            <person name="Kamikawa R."/>
            <person name="Inagaki Y."/>
            <person name="Hashimoto T."/>
        </authorList>
    </citation>
    <scope>NUCLEOTIDE SEQUENCE [LARGE SCALE GENOMIC DNA]</scope>
    <source>
        <strain evidence="4">NY0173</strain>
    </source>
</reference>
<dbReference type="Proteomes" id="UP000265618">
    <property type="component" value="Unassembled WGS sequence"/>
</dbReference>
<dbReference type="InterPro" id="IPR043129">
    <property type="entry name" value="ATPase_NBD"/>
</dbReference>
<dbReference type="Pfam" id="PF02685">
    <property type="entry name" value="Glucokinase"/>
    <property type="match status" value="2"/>
</dbReference>
<evidence type="ECO:0000256" key="1">
    <source>
        <dbReference type="ARBA" id="ARBA00022679"/>
    </source>
</evidence>
<dbReference type="InterPro" id="IPR003836">
    <property type="entry name" value="Glucokinase"/>
</dbReference>
<organism evidence="4 5">
    <name type="scientific">Kipferlia bialata</name>
    <dbReference type="NCBI Taxonomy" id="797122"/>
    <lineage>
        <taxon>Eukaryota</taxon>
        <taxon>Metamonada</taxon>
        <taxon>Carpediemonas-like organisms</taxon>
        <taxon>Kipferlia</taxon>
    </lineage>
</organism>
<proteinExistence type="predicted"/>
<keyword evidence="1" id="KW-0808">Transferase</keyword>
<dbReference type="GO" id="GO:0004340">
    <property type="term" value="F:glucokinase activity"/>
    <property type="evidence" value="ECO:0007669"/>
    <property type="project" value="InterPro"/>
</dbReference>
<feature type="transmembrane region" description="Helical" evidence="3">
    <location>
        <begin position="187"/>
        <end position="205"/>
    </location>
</feature>
<dbReference type="CDD" id="cd24008">
    <property type="entry name" value="ASKHA_NBD_GLK"/>
    <property type="match status" value="1"/>
</dbReference>
<evidence type="ECO:0000256" key="2">
    <source>
        <dbReference type="ARBA" id="ARBA00022777"/>
    </source>
</evidence>
<dbReference type="Gene3D" id="3.30.420.40">
    <property type="match status" value="1"/>
</dbReference>
<keyword evidence="3" id="KW-0472">Membrane</keyword>
<dbReference type="EMBL" id="BDIP01000582">
    <property type="protein sequence ID" value="GIQ82071.1"/>
    <property type="molecule type" value="Genomic_DNA"/>
</dbReference>
<protein>
    <submittedName>
        <fullName evidence="4">Glucokinase</fullName>
    </submittedName>
</protein>
<accession>A0A9K3CSY9</accession>
<dbReference type="GO" id="GO:0005524">
    <property type="term" value="F:ATP binding"/>
    <property type="evidence" value="ECO:0007669"/>
    <property type="project" value="InterPro"/>
</dbReference>
<dbReference type="GO" id="GO:0006096">
    <property type="term" value="P:glycolytic process"/>
    <property type="evidence" value="ECO:0007669"/>
    <property type="project" value="InterPro"/>
</dbReference>
<evidence type="ECO:0000256" key="3">
    <source>
        <dbReference type="SAM" id="Phobius"/>
    </source>
</evidence>
<keyword evidence="5" id="KW-1185">Reference proteome</keyword>
<dbReference type="SUPFAM" id="SSF53067">
    <property type="entry name" value="Actin-like ATPase domain"/>
    <property type="match status" value="1"/>
</dbReference>
<name>A0A9K3CSY9_9EUKA</name>
<keyword evidence="3" id="KW-0812">Transmembrane</keyword>
<evidence type="ECO:0000313" key="5">
    <source>
        <dbReference type="Proteomes" id="UP000265618"/>
    </source>
</evidence>
<evidence type="ECO:0000313" key="4">
    <source>
        <dbReference type="EMBL" id="GIQ82071.1"/>
    </source>
</evidence>
<dbReference type="AlphaFoldDB" id="A0A9K3CSY9"/>
<feature type="transmembrane region" description="Helical" evidence="3">
    <location>
        <begin position="159"/>
        <end position="180"/>
    </location>
</feature>
<gene>
    <name evidence="4" type="ORF">KIPB_003146</name>
</gene>
<dbReference type="Gene3D" id="3.40.367.20">
    <property type="match status" value="2"/>
</dbReference>
<dbReference type="PANTHER" id="PTHR47363">
    <property type="entry name" value="GLUCOKINASE"/>
    <property type="match status" value="1"/>
</dbReference>
<dbReference type="GO" id="GO:0005536">
    <property type="term" value="F:D-glucose binding"/>
    <property type="evidence" value="ECO:0007669"/>
    <property type="project" value="InterPro"/>
</dbReference>
<keyword evidence="3" id="KW-1133">Transmembrane helix</keyword>